<proteinExistence type="predicted"/>
<sequence>MTEETAKMPSDEELTPGERERRQRVLKKGVVSYNDGAISSEVMVRDFSSQGVKIKMTNDVPIPDHFTLDIPMDGIRIECEVRWRERDTLGVRFISKPTIRSEPHRAQLKATGIPQTLRRRPT</sequence>
<gene>
    <name evidence="3" type="ORF">ACFQ14_04920</name>
</gene>
<dbReference type="Pfam" id="PF07238">
    <property type="entry name" value="PilZ"/>
    <property type="match status" value="1"/>
</dbReference>
<accession>A0ABW3FDU9</accession>
<name>A0ABW3FDU9_9HYPH</name>
<evidence type="ECO:0000256" key="1">
    <source>
        <dbReference type="SAM" id="MobiDB-lite"/>
    </source>
</evidence>
<evidence type="ECO:0000313" key="3">
    <source>
        <dbReference type="EMBL" id="MFD0915742.1"/>
    </source>
</evidence>
<reference evidence="4" key="1">
    <citation type="journal article" date="2019" name="Int. J. Syst. Evol. Microbiol.">
        <title>The Global Catalogue of Microorganisms (GCM) 10K type strain sequencing project: providing services to taxonomists for standard genome sequencing and annotation.</title>
        <authorList>
            <consortium name="The Broad Institute Genomics Platform"/>
            <consortium name="The Broad Institute Genome Sequencing Center for Infectious Disease"/>
            <person name="Wu L."/>
            <person name="Ma J."/>
        </authorList>
    </citation>
    <scope>NUCLEOTIDE SEQUENCE [LARGE SCALE GENOMIC DNA]</scope>
    <source>
        <strain evidence="4">CCUG 60023</strain>
    </source>
</reference>
<dbReference type="Proteomes" id="UP001597101">
    <property type="component" value="Unassembled WGS sequence"/>
</dbReference>
<feature type="region of interest" description="Disordered" evidence="1">
    <location>
        <begin position="1"/>
        <end position="23"/>
    </location>
</feature>
<evidence type="ECO:0000313" key="4">
    <source>
        <dbReference type="Proteomes" id="UP001597101"/>
    </source>
</evidence>
<organism evidence="3 4">
    <name type="scientific">Pseudahrensia aquimaris</name>
    <dbReference type="NCBI Taxonomy" id="744461"/>
    <lineage>
        <taxon>Bacteria</taxon>
        <taxon>Pseudomonadati</taxon>
        <taxon>Pseudomonadota</taxon>
        <taxon>Alphaproteobacteria</taxon>
        <taxon>Hyphomicrobiales</taxon>
        <taxon>Ahrensiaceae</taxon>
        <taxon>Pseudahrensia</taxon>
    </lineage>
</organism>
<dbReference type="EMBL" id="JBHTJV010000003">
    <property type="protein sequence ID" value="MFD0915742.1"/>
    <property type="molecule type" value="Genomic_DNA"/>
</dbReference>
<dbReference type="RefSeq" id="WP_377211589.1">
    <property type="nucleotide sequence ID" value="NZ_JBHTJV010000003.1"/>
</dbReference>
<comment type="caution">
    <text evidence="3">The sequence shown here is derived from an EMBL/GenBank/DDBJ whole genome shotgun (WGS) entry which is preliminary data.</text>
</comment>
<protein>
    <submittedName>
        <fullName evidence="3">PilZ domain-containing protein</fullName>
    </submittedName>
</protein>
<dbReference type="InterPro" id="IPR009875">
    <property type="entry name" value="PilZ_domain"/>
</dbReference>
<dbReference type="Gene3D" id="2.40.10.220">
    <property type="entry name" value="predicted glycosyltransferase like domains"/>
    <property type="match status" value="1"/>
</dbReference>
<evidence type="ECO:0000259" key="2">
    <source>
        <dbReference type="Pfam" id="PF07238"/>
    </source>
</evidence>
<feature type="domain" description="PilZ" evidence="2">
    <location>
        <begin position="19"/>
        <end position="101"/>
    </location>
</feature>
<dbReference type="SUPFAM" id="SSF141371">
    <property type="entry name" value="PilZ domain-like"/>
    <property type="match status" value="1"/>
</dbReference>
<keyword evidence="4" id="KW-1185">Reference proteome</keyword>